<evidence type="ECO:0000313" key="2">
    <source>
        <dbReference type="EMBL" id="KGE17211.1"/>
    </source>
</evidence>
<evidence type="ECO:0000313" key="3">
    <source>
        <dbReference type="Proteomes" id="UP000029734"/>
    </source>
</evidence>
<proteinExistence type="predicted"/>
<dbReference type="AlphaFoldDB" id="A0A098M588"/>
<dbReference type="eggNOG" id="ENOG5032T03">
    <property type="taxonomic scope" value="Bacteria"/>
</dbReference>
<dbReference type="NCBIfam" id="TIGR02728">
    <property type="entry name" value="spore_gerQ"/>
    <property type="match status" value="1"/>
</dbReference>
<reference evidence="2 3" key="2">
    <citation type="submission" date="2014-10" db="EMBL/GenBank/DDBJ databases">
        <title>Comparative genomics of the Paenibacillus odorifer group.</title>
        <authorList>
            <person name="Tsai Y.-C."/>
            <person name="Martin N."/>
            <person name="Korlach J."/>
            <person name="Wiedmann M."/>
        </authorList>
    </citation>
    <scope>NUCLEOTIDE SEQUENCE [LARGE SCALE GENOMIC DNA]</scope>
    <source>
        <strain evidence="2 3">DSM 18334</strain>
    </source>
</reference>
<sequence>MIVQPYRPVTYTIGSASSGMPGMGNTTQTMPGMGNTMQGMPGMGNTMQGMPGMGNTMQGMPGMGSTTQMMPGMGGGAAMGGGGGGGMTSQPPQVTSGSPMTPTGTVVSTPQPVFEQSYIENILRLNLGKTGTFYMTFENNSEWNAKIFKGVIEAAGRDHIIISDRATGQRFLLLMINLDYVTFDEPLTYQYPGAAGNGSRATSRNCW</sequence>
<dbReference type="STRING" id="268407.PWYN_21495"/>
<dbReference type="Pfam" id="PF09671">
    <property type="entry name" value="Spore_GerQ"/>
    <property type="match status" value="1"/>
</dbReference>
<organism evidence="2 3">
    <name type="scientific">Paenibacillus wynnii</name>
    <dbReference type="NCBI Taxonomy" id="268407"/>
    <lineage>
        <taxon>Bacteria</taxon>
        <taxon>Bacillati</taxon>
        <taxon>Bacillota</taxon>
        <taxon>Bacilli</taxon>
        <taxon>Bacillales</taxon>
        <taxon>Paenibacillaceae</taxon>
        <taxon>Paenibacillus</taxon>
    </lineage>
</organism>
<accession>A0A098M588</accession>
<feature type="compositionally biased region" description="Polar residues" evidence="1">
    <location>
        <begin position="94"/>
        <end position="104"/>
    </location>
</feature>
<gene>
    <name evidence="2" type="ORF">PWYN_21495</name>
</gene>
<evidence type="ECO:0000256" key="1">
    <source>
        <dbReference type="SAM" id="MobiDB-lite"/>
    </source>
</evidence>
<reference evidence="2 3" key="1">
    <citation type="submission" date="2014-08" db="EMBL/GenBank/DDBJ databases">
        <authorList>
            <person name="den Bakker H.C."/>
        </authorList>
    </citation>
    <scope>NUCLEOTIDE SEQUENCE [LARGE SCALE GENOMIC DNA]</scope>
    <source>
        <strain evidence="2 3">DSM 18334</strain>
    </source>
</reference>
<protein>
    <submittedName>
        <fullName evidence="2">Uncharacterized protein</fullName>
    </submittedName>
</protein>
<dbReference type="InterPro" id="IPR014099">
    <property type="entry name" value="Spore_coat_GerQ"/>
</dbReference>
<comment type="caution">
    <text evidence="2">The sequence shown here is derived from an EMBL/GenBank/DDBJ whole genome shotgun (WGS) entry which is preliminary data.</text>
</comment>
<dbReference type="Proteomes" id="UP000029734">
    <property type="component" value="Unassembled WGS sequence"/>
</dbReference>
<dbReference type="PIRSF" id="PIRSF038931">
    <property type="entry name" value="GerQ"/>
    <property type="match status" value="1"/>
</dbReference>
<name>A0A098M588_9BACL</name>
<feature type="region of interest" description="Disordered" evidence="1">
    <location>
        <begin position="80"/>
        <end position="104"/>
    </location>
</feature>
<dbReference type="EMBL" id="JQCR01000003">
    <property type="protein sequence ID" value="KGE17211.1"/>
    <property type="molecule type" value="Genomic_DNA"/>
</dbReference>
<keyword evidence="3" id="KW-1185">Reference proteome</keyword>